<dbReference type="Gene3D" id="2.60.200.40">
    <property type="match status" value="1"/>
</dbReference>
<evidence type="ECO:0000259" key="2">
    <source>
        <dbReference type="PROSITE" id="PS50146"/>
    </source>
</evidence>
<keyword evidence="3" id="KW-0808">Transferase</keyword>
<dbReference type="Gene3D" id="3.40.50.10330">
    <property type="entry name" value="Probable inorganic polyphosphate/atp-NAD kinase, domain 1"/>
    <property type="match status" value="1"/>
</dbReference>
<dbReference type="InterPro" id="IPR001206">
    <property type="entry name" value="Diacylglycerol_kinase_cat_dom"/>
</dbReference>
<dbReference type="GO" id="GO:0006672">
    <property type="term" value="P:ceramide metabolic process"/>
    <property type="evidence" value="ECO:0007669"/>
    <property type="project" value="TreeGrafter"/>
</dbReference>
<dbReference type="InterPro" id="IPR017438">
    <property type="entry name" value="ATP-NAD_kinase_N"/>
</dbReference>
<evidence type="ECO:0000256" key="1">
    <source>
        <dbReference type="SAM" id="MobiDB-lite"/>
    </source>
</evidence>
<organism evidence="3 4">
    <name type="scientific">Mytilus coruscus</name>
    <name type="common">Sea mussel</name>
    <dbReference type="NCBI Taxonomy" id="42192"/>
    <lineage>
        <taxon>Eukaryota</taxon>
        <taxon>Metazoa</taxon>
        <taxon>Spiralia</taxon>
        <taxon>Lophotrochozoa</taxon>
        <taxon>Mollusca</taxon>
        <taxon>Bivalvia</taxon>
        <taxon>Autobranchia</taxon>
        <taxon>Pteriomorphia</taxon>
        <taxon>Mytilida</taxon>
        <taxon>Mytiloidea</taxon>
        <taxon>Mytilidae</taxon>
        <taxon>Mytilinae</taxon>
        <taxon>Mytilus</taxon>
    </lineage>
</organism>
<dbReference type="Proteomes" id="UP000507470">
    <property type="component" value="Unassembled WGS sequence"/>
</dbReference>
<dbReference type="InterPro" id="IPR050187">
    <property type="entry name" value="Lipid_Phosphate_FormReg"/>
</dbReference>
<proteinExistence type="predicted"/>
<feature type="region of interest" description="Disordered" evidence="1">
    <location>
        <begin position="40"/>
        <end position="85"/>
    </location>
</feature>
<sequence>MRSLIKLMIGLVQNTPFPSNHLDQCSISVVQNVPNLWNNLNKDDNDPSNNTVDDDDFPSLDKRSEERPFEVNRQQEEARKEEDRLQEIRNRRKNRLPIEPISGIKLKFRTNSSWNNFLLHPSDEVNTVDGPTLSQFRTSHDRQIRPQRRAAFACNRRLHSWLNESILSVESSNDISVLPADIEYGETSTGTNSVERLLSVDVNKEMDFSVIISNNASILTIEDEYIAFNEKETQRQITYENILTIENASGDRRTSRLYYIQDHPFPNHRLTKEYVEIDADEGTYVQLQKTISENIKIATERPRKLAVFVNPIGGQRRGKQICDEIVVPIFTLAGIEVDVTVSEKSGHGKEFAETYDFKYVDGLVILGGDGTISEIFNALMRKTQSDAGVDLNDHNATLEKMELPIGIIPAGTGNGLVGILHGCKDVITSTLQIVKGRKKCCNVTGNYNDGDLIGYGVFIAAYGLFVDLADDVHKFRWMKIFRIIAVPFYYMFLKRLREINVHIKYEFLDGIQHHSKEDNIDCQVKEKKRLINLMALTYDLDFEDYPKDKQPEKKDQFDLLDYSPCSRFDLIKHFYNLVHLTKEHLDSVNFITYNKVTAFNLEVTEDNNPSEQEQNLRYNIDGEIYNIKTPNLYVKLHPRCYTVYSSYTGSLRWS</sequence>
<dbReference type="OrthoDB" id="530923at2759"/>
<dbReference type="PROSITE" id="PS50146">
    <property type="entry name" value="DAGK"/>
    <property type="match status" value="1"/>
</dbReference>
<dbReference type="SUPFAM" id="SSF111331">
    <property type="entry name" value="NAD kinase/diacylglycerol kinase-like"/>
    <property type="match status" value="1"/>
</dbReference>
<dbReference type="AlphaFoldDB" id="A0A6J8EHC1"/>
<dbReference type="GO" id="GO:0001729">
    <property type="term" value="F:ceramide kinase activity"/>
    <property type="evidence" value="ECO:0007669"/>
    <property type="project" value="UniProtKB-EC"/>
</dbReference>
<feature type="domain" description="DAGKc" evidence="2">
    <location>
        <begin position="300"/>
        <end position="450"/>
    </location>
</feature>
<dbReference type="SMART" id="SM00046">
    <property type="entry name" value="DAGKc"/>
    <property type="match status" value="1"/>
</dbReference>
<dbReference type="EC" id="2.7.1.138" evidence="3"/>
<feature type="compositionally biased region" description="Basic and acidic residues" evidence="1">
    <location>
        <begin position="59"/>
        <end position="85"/>
    </location>
</feature>
<reference evidence="3 4" key="1">
    <citation type="submission" date="2020-06" db="EMBL/GenBank/DDBJ databases">
        <authorList>
            <person name="Li R."/>
            <person name="Bekaert M."/>
        </authorList>
    </citation>
    <scope>NUCLEOTIDE SEQUENCE [LARGE SCALE GENOMIC DNA]</scope>
    <source>
        <strain evidence="4">wild</strain>
    </source>
</reference>
<protein>
    <submittedName>
        <fullName evidence="3">CERK</fullName>
        <ecNumber evidence="3">2.7.1.138</ecNumber>
    </submittedName>
</protein>
<dbReference type="InterPro" id="IPR016064">
    <property type="entry name" value="NAD/diacylglycerol_kinase_sf"/>
</dbReference>
<gene>
    <name evidence="3" type="ORF">MCOR_51708</name>
</gene>
<keyword evidence="4" id="KW-1185">Reference proteome</keyword>
<evidence type="ECO:0000313" key="4">
    <source>
        <dbReference type="Proteomes" id="UP000507470"/>
    </source>
</evidence>
<dbReference type="GO" id="GO:0016020">
    <property type="term" value="C:membrane"/>
    <property type="evidence" value="ECO:0007669"/>
    <property type="project" value="GOC"/>
</dbReference>
<evidence type="ECO:0000313" key="3">
    <source>
        <dbReference type="EMBL" id="CAC5419356.1"/>
    </source>
</evidence>
<dbReference type="PANTHER" id="PTHR12358:SF111">
    <property type="entry name" value="CERAMIDE KINASE, ISOFORM A"/>
    <property type="match status" value="1"/>
</dbReference>
<dbReference type="EMBL" id="CACVKT020009028">
    <property type="protein sequence ID" value="CAC5419356.1"/>
    <property type="molecule type" value="Genomic_DNA"/>
</dbReference>
<accession>A0A6J8EHC1</accession>
<dbReference type="Pfam" id="PF00781">
    <property type="entry name" value="DAGK_cat"/>
    <property type="match status" value="1"/>
</dbReference>
<dbReference type="PANTHER" id="PTHR12358">
    <property type="entry name" value="SPHINGOSINE KINASE"/>
    <property type="match status" value="1"/>
</dbReference>
<name>A0A6J8EHC1_MYTCO</name>